<dbReference type="EMBL" id="KN819470">
    <property type="protein sequence ID" value="KIJ09368.1"/>
    <property type="molecule type" value="Genomic_DNA"/>
</dbReference>
<dbReference type="HOGENOM" id="CLU_2997066_0_0_1"/>
<name>A0A0C9TEI2_PAXIN</name>
<sequence>MTTFSTCQQLPLDLQTITHNLLKLLRATKLVAIQSQDGSCFSVLPLLHTLQHGPTIP</sequence>
<evidence type="ECO:0000313" key="2">
    <source>
        <dbReference type="Proteomes" id="UP000053647"/>
    </source>
</evidence>
<keyword evidence="2" id="KW-1185">Reference proteome</keyword>
<reference evidence="1 2" key="1">
    <citation type="submission" date="2014-06" db="EMBL/GenBank/DDBJ databases">
        <authorList>
            <consortium name="DOE Joint Genome Institute"/>
            <person name="Kuo A."/>
            <person name="Kohler A."/>
            <person name="Nagy L.G."/>
            <person name="Floudas D."/>
            <person name="Copeland A."/>
            <person name="Barry K.W."/>
            <person name="Cichocki N."/>
            <person name="Veneault-Fourrey C."/>
            <person name="LaButti K."/>
            <person name="Lindquist E.A."/>
            <person name="Lipzen A."/>
            <person name="Lundell T."/>
            <person name="Morin E."/>
            <person name="Murat C."/>
            <person name="Sun H."/>
            <person name="Tunlid A."/>
            <person name="Henrissat B."/>
            <person name="Grigoriev I.V."/>
            <person name="Hibbett D.S."/>
            <person name="Martin F."/>
            <person name="Nordberg H.P."/>
            <person name="Cantor M.N."/>
            <person name="Hua S.X."/>
        </authorList>
    </citation>
    <scope>NUCLEOTIDE SEQUENCE [LARGE SCALE GENOMIC DNA]</scope>
    <source>
        <strain evidence="1 2">ATCC 200175</strain>
    </source>
</reference>
<evidence type="ECO:0000313" key="1">
    <source>
        <dbReference type="EMBL" id="KIJ09368.1"/>
    </source>
</evidence>
<gene>
    <name evidence="1" type="ORF">PAXINDRAFT_17546</name>
</gene>
<proteinExistence type="predicted"/>
<organism evidence="1 2">
    <name type="scientific">Paxillus involutus ATCC 200175</name>
    <dbReference type="NCBI Taxonomy" id="664439"/>
    <lineage>
        <taxon>Eukaryota</taxon>
        <taxon>Fungi</taxon>
        <taxon>Dikarya</taxon>
        <taxon>Basidiomycota</taxon>
        <taxon>Agaricomycotina</taxon>
        <taxon>Agaricomycetes</taxon>
        <taxon>Agaricomycetidae</taxon>
        <taxon>Boletales</taxon>
        <taxon>Paxilineae</taxon>
        <taxon>Paxillaceae</taxon>
        <taxon>Paxillus</taxon>
    </lineage>
</organism>
<dbReference type="Proteomes" id="UP000053647">
    <property type="component" value="Unassembled WGS sequence"/>
</dbReference>
<accession>A0A0C9TEI2</accession>
<protein>
    <submittedName>
        <fullName evidence="1">Uncharacterized protein</fullName>
    </submittedName>
</protein>
<dbReference type="AlphaFoldDB" id="A0A0C9TEI2"/>
<reference evidence="2" key="2">
    <citation type="submission" date="2015-01" db="EMBL/GenBank/DDBJ databases">
        <title>Evolutionary Origins and Diversification of the Mycorrhizal Mutualists.</title>
        <authorList>
            <consortium name="DOE Joint Genome Institute"/>
            <consortium name="Mycorrhizal Genomics Consortium"/>
            <person name="Kohler A."/>
            <person name="Kuo A."/>
            <person name="Nagy L.G."/>
            <person name="Floudas D."/>
            <person name="Copeland A."/>
            <person name="Barry K.W."/>
            <person name="Cichocki N."/>
            <person name="Veneault-Fourrey C."/>
            <person name="LaButti K."/>
            <person name="Lindquist E.A."/>
            <person name="Lipzen A."/>
            <person name="Lundell T."/>
            <person name="Morin E."/>
            <person name="Murat C."/>
            <person name="Riley R."/>
            <person name="Ohm R."/>
            <person name="Sun H."/>
            <person name="Tunlid A."/>
            <person name="Henrissat B."/>
            <person name="Grigoriev I.V."/>
            <person name="Hibbett D.S."/>
            <person name="Martin F."/>
        </authorList>
    </citation>
    <scope>NUCLEOTIDE SEQUENCE [LARGE SCALE GENOMIC DNA]</scope>
    <source>
        <strain evidence="2">ATCC 200175</strain>
    </source>
</reference>